<dbReference type="GO" id="GO:0003700">
    <property type="term" value="F:DNA-binding transcription factor activity"/>
    <property type="evidence" value="ECO:0007669"/>
    <property type="project" value="TreeGrafter"/>
</dbReference>
<dbReference type="Proteomes" id="UP000282454">
    <property type="component" value="Unassembled WGS sequence"/>
</dbReference>
<sequence length="238" mass="24787">MGLLGVDDQSGAGRGVLEGGFRLLDLLSRAGDGMGLSQLARESGLPKATVYRLVEQLVGLGAVQRFRGRYFVGPLLSRLGACWQPIPGLQGAAREPVRVLSALTSAAVVVTVLHGDRVRVVFGTRGVVTELPRIHPADEFPISTATGRVLRLAGAAPDGVTSGEWRRAGVEFRRGGSVVVDRHEVIAGLCCVAAPVLGADGALVAAVGVMVVGERVPQGVDQVVRRASSEITRNLSVG</sequence>
<dbReference type="PANTHER" id="PTHR30136:SF24">
    <property type="entry name" value="HTH-TYPE TRANSCRIPTIONAL REPRESSOR ALLR"/>
    <property type="match status" value="1"/>
</dbReference>
<dbReference type="AlphaFoldDB" id="A0A421B2J1"/>
<accession>A0A421B2J1</accession>
<dbReference type="InterPro" id="IPR029016">
    <property type="entry name" value="GAF-like_dom_sf"/>
</dbReference>
<evidence type="ECO:0000313" key="5">
    <source>
        <dbReference type="Proteomes" id="UP000282454"/>
    </source>
</evidence>
<dbReference type="SMART" id="SM00346">
    <property type="entry name" value="HTH_ICLR"/>
    <property type="match status" value="1"/>
</dbReference>
<keyword evidence="2" id="KW-0804">Transcription</keyword>
<comment type="caution">
    <text evidence="4">The sequence shown here is derived from an EMBL/GenBank/DDBJ whole genome shotgun (WGS) entry which is preliminary data.</text>
</comment>
<keyword evidence="1" id="KW-0805">Transcription regulation</keyword>
<dbReference type="Gene3D" id="1.10.10.10">
    <property type="entry name" value="Winged helix-like DNA-binding domain superfamily/Winged helix DNA-binding domain"/>
    <property type="match status" value="1"/>
</dbReference>
<protein>
    <submittedName>
        <fullName evidence="4">IclR family transcriptional regulator</fullName>
    </submittedName>
</protein>
<keyword evidence="5" id="KW-1185">Reference proteome</keyword>
<dbReference type="GO" id="GO:0045892">
    <property type="term" value="P:negative regulation of DNA-templated transcription"/>
    <property type="evidence" value="ECO:0007669"/>
    <property type="project" value="TreeGrafter"/>
</dbReference>
<feature type="domain" description="HTH iclR-type" evidence="3">
    <location>
        <begin position="14"/>
        <end position="74"/>
    </location>
</feature>
<dbReference type="InterPro" id="IPR050707">
    <property type="entry name" value="HTH_MetabolicPath_Reg"/>
</dbReference>
<dbReference type="PANTHER" id="PTHR30136">
    <property type="entry name" value="HELIX-TURN-HELIX TRANSCRIPTIONAL REGULATOR, ICLR FAMILY"/>
    <property type="match status" value="1"/>
</dbReference>
<dbReference type="Pfam" id="PF09339">
    <property type="entry name" value="HTH_IclR"/>
    <property type="match status" value="1"/>
</dbReference>
<dbReference type="SUPFAM" id="SSF46785">
    <property type="entry name" value="Winged helix' DNA-binding domain"/>
    <property type="match status" value="1"/>
</dbReference>
<dbReference type="OrthoDB" id="4103401at2"/>
<dbReference type="Gene3D" id="3.30.450.40">
    <property type="match status" value="1"/>
</dbReference>
<reference evidence="4 5" key="1">
    <citation type="submission" date="2018-10" db="EMBL/GenBank/DDBJ databases">
        <title>Genomic Encyclopedia of Archaeal and Bacterial Type Strains, Phase II (KMG-II): from individual species to whole genera.</title>
        <authorList>
            <person name="Goeker M."/>
        </authorList>
    </citation>
    <scope>NUCLEOTIDE SEQUENCE [LARGE SCALE GENOMIC DNA]</scope>
    <source>
        <strain evidence="4 5">DSM 45657</strain>
    </source>
</reference>
<organism evidence="4 5">
    <name type="scientific">Actinokineospora cianjurensis</name>
    <dbReference type="NCBI Taxonomy" id="585224"/>
    <lineage>
        <taxon>Bacteria</taxon>
        <taxon>Bacillati</taxon>
        <taxon>Actinomycetota</taxon>
        <taxon>Actinomycetes</taxon>
        <taxon>Pseudonocardiales</taxon>
        <taxon>Pseudonocardiaceae</taxon>
        <taxon>Actinokineospora</taxon>
    </lineage>
</organism>
<dbReference type="SUPFAM" id="SSF55781">
    <property type="entry name" value="GAF domain-like"/>
    <property type="match status" value="1"/>
</dbReference>
<gene>
    <name evidence="4" type="ORF">CLV68_3082</name>
</gene>
<dbReference type="InterPro" id="IPR036388">
    <property type="entry name" value="WH-like_DNA-bd_sf"/>
</dbReference>
<dbReference type="InterPro" id="IPR005471">
    <property type="entry name" value="Tscrpt_reg_IclR_N"/>
</dbReference>
<evidence type="ECO:0000259" key="3">
    <source>
        <dbReference type="PROSITE" id="PS51077"/>
    </source>
</evidence>
<dbReference type="EMBL" id="RCDD01000002">
    <property type="protein sequence ID" value="RLK58611.1"/>
    <property type="molecule type" value="Genomic_DNA"/>
</dbReference>
<proteinExistence type="predicted"/>
<name>A0A421B2J1_9PSEU</name>
<dbReference type="PROSITE" id="PS51077">
    <property type="entry name" value="HTH_ICLR"/>
    <property type="match status" value="1"/>
</dbReference>
<evidence type="ECO:0000256" key="1">
    <source>
        <dbReference type="ARBA" id="ARBA00023015"/>
    </source>
</evidence>
<evidence type="ECO:0000256" key="2">
    <source>
        <dbReference type="ARBA" id="ARBA00023163"/>
    </source>
</evidence>
<evidence type="ECO:0000313" key="4">
    <source>
        <dbReference type="EMBL" id="RLK58611.1"/>
    </source>
</evidence>
<dbReference type="InterPro" id="IPR036390">
    <property type="entry name" value="WH_DNA-bd_sf"/>
</dbReference>
<dbReference type="GO" id="GO:0003677">
    <property type="term" value="F:DNA binding"/>
    <property type="evidence" value="ECO:0007669"/>
    <property type="project" value="InterPro"/>
</dbReference>